<dbReference type="InterPro" id="IPR012944">
    <property type="entry name" value="SusD_RagB_dom"/>
</dbReference>
<proteinExistence type="inferred from homology"/>
<organism evidence="7 21">
    <name type="scientific">Phocaeicola vulgatus</name>
    <name type="common">Bacteroides vulgatus</name>
    <dbReference type="NCBI Taxonomy" id="821"/>
    <lineage>
        <taxon>Bacteria</taxon>
        <taxon>Pseudomonadati</taxon>
        <taxon>Bacteroidota</taxon>
        <taxon>Bacteroidia</taxon>
        <taxon>Bacteroidales</taxon>
        <taxon>Bacteroidaceae</taxon>
        <taxon>Phocaeicola</taxon>
    </lineage>
</organism>
<feature type="domain" description="RagB/SusD" evidence="6">
    <location>
        <begin position="287"/>
        <end position="555"/>
    </location>
</feature>
<accession>A0A174HRF4</accession>
<evidence type="ECO:0000313" key="29">
    <source>
        <dbReference type="Proteomes" id="UP000437431"/>
    </source>
</evidence>
<dbReference type="Proteomes" id="UP000555193">
    <property type="component" value="Unassembled WGS sequence"/>
</dbReference>
<reference evidence="32 33" key="5">
    <citation type="submission" date="2020-04" db="EMBL/GenBank/DDBJ databases">
        <title>A novel gut-associated lysogenic phage, Bacteroides phage BV01, alters the host transcriptome and bile acid metabolism in Bacteroides vulgatus.</title>
        <authorList>
            <person name="Campbell D.E."/>
            <person name="Ly L."/>
            <person name="Ridlon J.M."/>
            <person name="Hsiao A."/>
            <person name="Degnan P.H."/>
        </authorList>
    </citation>
    <scope>NUCLEOTIDE SEQUENCE [LARGE SCALE GENOMIC DNA]</scope>
    <source>
        <strain evidence="12 32">VPI-4506</strain>
        <strain evidence="13 33">VPI-BV8526</strain>
    </source>
</reference>
<evidence type="ECO:0000313" key="8">
    <source>
        <dbReference type="EMBL" id="KAB6529715.1"/>
    </source>
</evidence>
<dbReference type="RefSeq" id="WP_011965055.1">
    <property type="nucleotide sequence ID" value="NZ_AP025232.1"/>
</dbReference>
<dbReference type="InterPro" id="IPR011990">
    <property type="entry name" value="TPR-like_helical_dom_sf"/>
</dbReference>
<dbReference type="EMBL" id="JAKKWZ010000004">
    <property type="protein sequence ID" value="MCG0338990.1"/>
    <property type="molecule type" value="Genomic_DNA"/>
</dbReference>
<evidence type="ECO:0000313" key="32">
    <source>
        <dbReference type="Proteomes" id="UP000555193"/>
    </source>
</evidence>
<dbReference type="Proteomes" id="UP000469427">
    <property type="component" value="Unassembled WGS sequence"/>
</dbReference>
<dbReference type="EMBL" id="CYZI01000018">
    <property type="protein sequence ID" value="CUO77552.1"/>
    <property type="molecule type" value="Genomic_DNA"/>
</dbReference>
<evidence type="ECO:0000313" key="27">
    <source>
        <dbReference type="Proteomes" id="UP000285777"/>
    </source>
</evidence>
<dbReference type="Proteomes" id="UP000261278">
    <property type="component" value="Unassembled WGS sequence"/>
</dbReference>
<evidence type="ECO:0000313" key="28">
    <source>
        <dbReference type="Proteomes" id="UP000408523"/>
    </source>
</evidence>
<evidence type="ECO:0000313" key="24">
    <source>
        <dbReference type="Proteomes" id="UP000266497"/>
    </source>
</evidence>
<evidence type="ECO:0000313" key="9">
    <source>
        <dbReference type="EMBL" id="KAB6564262.1"/>
    </source>
</evidence>
<dbReference type="Proteomes" id="UP000437431">
    <property type="component" value="Unassembled WGS sequence"/>
</dbReference>
<reference evidence="11" key="6">
    <citation type="submission" date="2022-01" db="EMBL/GenBank/DDBJ databases">
        <authorList>
            <person name="Mingchao X."/>
        </authorList>
    </citation>
    <scope>NUCLEOTIDE SEQUENCE</scope>
    <source>
        <strain evidence="11">Bv4372</strain>
    </source>
</reference>
<reference evidence="20 28" key="3">
    <citation type="journal article" date="2019" name="Nat. Commun.">
        <title>Gram positive-like bacteriocins with broad spectrum anti-Bacteroidales activity encoded on mobile elements of the human gut microbiota.</title>
        <authorList>
            <person name="Bechon N."/>
            <person name="Coyne M.J.Jr."/>
            <person name="Laclare-Mceneany V."/>
            <person name="Chatzidaki-Livanis M."/>
            <person name="Ghigo J.-M."/>
            <person name="Comstock L.E."/>
        </authorList>
    </citation>
    <scope>NUCLEOTIDE SEQUENCE [LARGE SCALE GENOMIC DNA]</scope>
    <source>
        <strain evidence="20 28">CL01T12C17</strain>
    </source>
</reference>
<dbReference type="EMBL" id="JABDSH010000085">
    <property type="protein sequence ID" value="NMW37349.1"/>
    <property type="molecule type" value="Genomic_DNA"/>
</dbReference>
<dbReference type="PROSITE" id="PS51257">
    <property type="entry name" value="PROKAR_LIPOPROTEIN"/>
    <property type="match status" value="1"/>
</dbReference>
<dbReference type="Proteomes" id="UP000283429">
    <property type="component" value="Unassembled WGS sequence"/>
</dbReference>
<dbReference type="Proteomes" id="UP000095333">
    <property type="component" value="Unassembled WGS sequence"/>
</dbReference>
<dbReference type="EMBL" id="QRLF01000041">
    <property type="protein sequence ID" value="RHI85317.1"/>
    <property type="molecule type" value="Genomic_DNA"/>
</dbReference>
<evidence type="ECO:0000313" key="10">
    <source>
        <dbReference type="EMBL" id="KAB6640586.1"/>
    </source>
</evidence>
<dbReference type="EMBL" id="WDAY01000001">
    <property type="protein sequence ID" value="KAB6564262.1"/>
    <property type="molecule type" value="Genomic_DNA"/>
</dbReference>
<dbReference type="EMBL" id="JABDSI010000139">
    <property type="protein sequence ID" value="NMW42934.1"/>
    <property type="molecule type" value="Genomic_DNA"/>
</dbReference>
<dbReference type="Proteomes" id="UP000408523">
    <property type="component" value="Unassembled WGS sequence"/>
</dbReference>
<keyword evidence="4" id="KW-0472">Membrane</keyword>
<reference evidence="29 30" key="4">
    <citation type="journal article" date="2019" name="Nat. Med.">
        <title>A library of human gut bacterial isolates paired with longitudinal multiomics data enables mechanistic microbiome research.</title>
        <authorList>
            <person name="Poyet M."/>
            <person name="Groussin M."/>
            <person name="Gibbons S.M."/>
            <person name="Avila-Pacheco J."/>
            <person name="Jiang X."/>
            <person name="Kearney S.M."/>
            <person name="Perrotta A.R."/>
            <person name="Berdy B."/>
            <person name="Zhao S."/>
            <person name="Lieberman T.D."/>
            <person name="Swanson P.K."/>
            <person name="Smith M."/>
            <person name="Roesemann S."/>
            <person name="Alexander J.E."/>
            <person name="Rich S.A."/>
            <person name="Livny J."/>
            <person name="Vlamakis H."/>
            <person name="Clish C."/>
            <person name="Bullock K."/>
            <person name="Deik A."/>
            <person name="Scott J."/>
            <person name="Pierce K.A."/>
            <person name="Xavier R.J."/>
            <person name="Alm E.J."/>
        </authorList>
    </citation>
    <scope>NUCLEOTIDE SEQUENCE [LARGE SCALE GENOMIC DNA]</scope>
    <source>
        <strain evidence="9 29">BIOML-A111</strain>
        <strain evidence="8 31">BIOML-A122</strain>
        <strain evidence="10 30">BIOML-A98</strain>
    </source>
</reference>
<evidence type="ECO:0000313" key="19">
    <source>
        <dbReference type="EMBL" id="RHI85317.1"/>
    </source>
</evidence>
<reference evidence="7 21" key="1">
    <citation type="submission" date="2015-09" db="EMBL/GenBank/DDBJ databases">
        <authorList>
            <consortium name="Pathogen Informatics"/>
        </authorList>
    </citation>
    <scope>NUCLEOTIDE SEQUENCE [LARGE SCALE GENOMIC DNA]</scope>
    <source>
        <strain evidence="7 21">2789STDY5834842</strain>
    </source>
</reference>
<dbReference type="EMBL" id="QRUD01000001">
    <property type="protein sequence ID" value="RGR43793.1"/>
    <property type="molecule type" value="Genomic_DNA"/>
</dbReference>
<dbReference type="EMBL" id="QSJM01000001">
    <property type="protein sequence ID" value="RHD85934.1"/>
    <property type="molecule type" value="Genomic_DNA"/>
</dbReference>
<evidence type="ECO:0000313" key="11">
    <source>
        <dbReference type="EMBL" id="MCG0338990.1"/>
    </source>
</evidence>
<dbReference type="Gene3D" id="1.25.40.390">
    <property type="match status" value="1"/>
</dbReference>
<dbReference type="Proteomes" id="UP000583639">
    <property type="component" value="Unassembled WGS sequence"/>
</dbReference>
<evidence type="ECO:0000256" key="3">
    <source>
        <dbReference type="ARBA" id="ARBA00022729"/>
    </source>
</evidence>
<dbReference type="EMBL" id="QRYT01000002">
    <property type="protein sequence ID" value="RGV13661.1"/>
    <property type="molecule type" value="Genomic_DNA"/>
</dbReference>
<name>A0A174HRF4_PHOVU</name>
<keyword evidence="5" id="KW-0998">Cell outer membrane</keyword>
<evidence type="ECO:0000313" key="23">
    <source>
        <dbReference type="Proteomes" id="UP000261278"/>
    </source>
</evidence>
<sequence length="559" mass="63685">MKTIFNKALWASAIGACTLSLGSCTDLSETIYDTIASEKYEFTEKDRAAMFAPVYSSLRDVYWGWYSYADMMDQSSDSWCIPYRISIGWGDLYVSMHKHQFHSQIAHFNDTWNRNYAGINACNKLLADEVIAADITTSSQLRAYRALYYYILFDLFRNIPLDTQYEHEDGWLPEQATPQQMWDFLISELTDVKGKCGTKVEMGKLNDYAINMLLAKMYLNHNAWFNDYSDNSYYGKAIDEVNEVINSGKFSLAPNYSDNFREDISGSPEIIFGIPFEFNYAGGNYMANMWMHVAGRATWQFNGWATGGAAVLPQFLETYDEEDSRYEDCWISGQQYDYAGAPIYVDSEPLVYTRELHSIDNPGCYPFESERLVKYEILSGDYGTSYDDVPFFRLADAYFIKAECLLRLGGYNGESEQVAADLVTAVRQRAFKSDPGKATVTVAQLKGGSRYNYGHRENQGIMGEADNWIITEEGGDDIELGGLLDELAWEFVAEHHRRQDLIRFRINGTNQNVYNGKSWFCKDAKTDKTDRHCDIFPLPKSALDGNIKLKQNPGYGGAE</sequence>
<dbReference type="Pfam" id="PF07980">
    <property type="entry name" value="SusD_RagB"/>
    <property type="match status" value="1"/>
</dbReference>
<evidence type="ECO:0000313" key="15">
    <source>
        <dbReference type="EMBL" id="RGM42774.1"/>
    </source>
</evidence>
<evidence type="ECO:0000313" key="17">
    <source>
        <dbReference type="EMBL" id="RGV13661.1"/>
    </source>
</evidence>
<evidence type="ECO:0000256" key="1">
    <source>
        <dbReference type="ARBA" id="ARBA00004442"/>
    </source>
</evidence>
<dbReference type="Proteomes" id="UP000285379">
    <property type="component" value="Unassembled WGS sequence"/>
</dbReference>
<dbReference type="GO" id="GO:0009279">
    <property type="term" value="C:cell outer membrane"/>
    <property type="evidence" value="ECO:0007669"/>
    <property type="project" value="UniProtKB-SubCell"/>
</dbReference>
<evidence type="ECO:0000256" key="2">
    <source>
        <dbReference type="ARBA" id="ARBA00006275"/>
    </source>
</evidence>
<evidence type="ECO:0000313" key="25">
    <source>
        <dbReference type="Proteomes" id="UP000283429"/>
    </source>
</evidence>
<evidence type="ECO:0000313" key="21">
    <source>
        <dbReference type="Proteomes" id="UP000095333"/>
    </source>
</evidence>
<gene>
    <name evidence="19" type="ORF">DW150_19380</name>
    <name evidence="18" type="ORF">DW783_00155</name>
    <name evidence="17" type="ORF">DWW27_01280</name>
    <name evidence="16" type="ORF">DWY53_00750</name>
    <name evidence="15" type="ORF">DXC16_13425</name>
    <name evidence="14" type="ORF">DXC44_06145</name>
    <name evidence="20" type="ORF">EH214_00860</name>
    <name evidence="7" type="ORF">ERS852457_02739</name>
    <name evidence="10" type="ORF">GAY12_01060</name>
    <name evidence="9" type="ORF">GAY79_00100</name>
    <name evidence="8" type="ORF">GAY98_01590</name>
    <name evidence="12" type="ORF">HKQ54_14660</name>
    <name evidence="13" type="ORF">HKQ55_23060</name>
    <name evidence="11" type="ORF">L4X52_03155</name>
</gene>
<dbReference type="EMBL" id="RWHZ01000007">
    <property type="protein sequence ID" value="TSE49835.1"/>
    <property type="molecule type" value="Genomic_DNA"/>
</dbReference>
<keyword evidence="3" id="KW-0732">Signal</keyword>
<dbReference type="AlphaFoldDB" id="A0A174HRF4"/>
<dbReference type="EMBL" id="WDAL01000002">
    <property type="protein sequence ID" value="KAB6640586.1"/>
    <property type="molecule type" value="Genomic_DNA"/>
</dbReference>
<dbReference type="Proteomes" id="UP000266497">
    <property type="component" value="Unassembled WGS sequence"/>
</dbReference>
<dbReference type="Proteomes" id="UP000462015">
    <property type="component" value="Unassembled WGS sequence"/>
</dbReference>
<evidence type="ECO:0000313" key="22">
    <source>
        <dbReference type="Proteomes" id="UP000261003"/>
    </source>
</evidence>
<dbReference type="EMBL" id="QSTG01000023">
    <property type="protein sequence ID" value="RGM42774.1"/>
    <property type="molecule type" value="Genomic_DNA"/>
</dbReference>
<evidence type="ECO:0000313" key="13">
    <source>
        <dbReference type="EMBL" id="NMW42934.1"/>
    </source>
</evidence>
<evidence type="ECO:0000313" key="7">
    <source>
        <dbReference type="EMBL" id="CUO77552.1"/>
    </source>
</evidence>
<evidence type="ECO:0000313" key="12">
    <source>
        <dbReference type="EMBL" id="NMW37349.1"/>
    </source>
</evidence>
<dbReference type="OMA" id="KSWFCKD"/>
<dbReference type="DNASU" id="5302093"/>
<dbReference type="EMBL" id="WDBI01000002">
    <property type="protein sequence ID" value="KAB6529715.1"/>
    <property type="molecule type" value="Genomic_DNA"/>
</dbReference>
<evidence type="ECO:0000313" key="33">
    <source>
        <dbReference type="Proteomes" id="UP000583639"/>
    </source>
</evidence>
<evidence type="ECO:0000259" key="6">
    <source>
        <dbReference type="Pfam" id="PF07980"/>
    </source>
</evidence>
<dbReference type="EMBL" id="QSSN01000005">
    <property type="protein sequence ID" value="RGL87444.1"/>
    <property type="molecule type" value="Genomic_DNA"/>
</dbReference>
<evidence type="ECO:0000313" key="16">
    <source>
        <dbReference type="EMBL" id="RGR43793.1"/>
    </source>
</evidence>
<evidence type="ECO:0000313" key="20">
    <source>
        <dbReference type="EMBL" id="TSE49835.1"/>
    </source>
</evidence>
<evidence type="ECO:0000256" key="4">
    <source>
        <dbReference type="ARBA" id="ARBA00023136"/>
    </source>
</evidence>
<dbReference type="Proteomes" id="UP000261003">
    <property type="component" value="Unassembled WGS sequence"/>
</dbReference>
<evidence type="ECO:0000256" key="5">
    <source>
        <dbReference type="ARBA" id="ARBA00023237"/>
    </source>
</evidence>
<comment type="subcellular location">
    <subcellularLocation>
        <location evidence="1">Cell outer membrane</location>
    </subcellularLocation>
</comment>
<reference evidence="22 23" key="2">
    <citation type="submission" date="2018-08" db="EMBL/GenBank/DDBJ databases">
        <title>A genome reference for cultivated species of the human gut microbiota.</title>
        <authorList>
            <person name="Zou Y."/>
            <person name="Xue W."/>
            <person name="Luo G."/>
        </authorList>
    </citation>
    <scope>NUCLEOTIDE SEQUENCE [LARGE SCALE GENOMIC DNA]</scope>
    <source>
        <strain evidence="17 26">AF14-8</strain>
        <strain evidence="16 24">AF25-30LB</strain>
        <strain evidence="19 27">AM13-21</strain>
        <strain evidence="18 25">AM30-40</strain>
        <strain evidence="15 22">OM08-13BH</strain>
        <strain evidence="14 23">TF05-18</strain>
    </source>
</reference>
<comment type="similarity">
    <text evidence="2">Belongs to the SusD family.</text>
</comment>
<evidence type="ECO:0000313" key="26">
    <source>
        <dbReference type="Proteomes" id="UP000285379"/>
    </source>
</evidence>
<evidence type="ECO:0000313" key="18">
    <source>
        <dbReference type="EMBL" id="RHD85934.1"/>
    </source>
</evidence>
<dbReference type="SUPFAM" id="SSF48452">
    <property type="entry name" value="TPR-like"/>
    <property type="match status" value="1"/>
</dbReference>
<evidence type="ECO:0000313" key="14">
    <source>
        <dbReference type="EMBL" id="RGL87444.1"/>
    </source>
</evidence>
<dbReference type="Proteomes" id="UP001201179">
    <property type="component" value="Unassembled WGS sequence"/>
</dbReference>
<evidence type="ECO:0000313" key="30">
    <source>
        <dbReference type="Proteomes" id="UP000462015"/>
    </source>
</evidence>
<dbReference type="GeneID" id="5302093"/>
<evidence type="ECO:0000313" key="31">
    <source>
        <dbReference type="Proteomes" id="UP000469427"/>
    </source>
</evidence>
<protein>
    <submittedName>
        <fullName evidence="7 8">SusD family</fullName>
    </submittedName>
    <submittedName>
        <fullName evidence="20">SusD family protein</fullName>
    </submittedName>
</protein>
<dbReference type="Proteomes" id="UP000285777">
    <property type="component" value="Unassembled WGS sequence"/>
</dbReference>